<dbReference type="EMBL" id="UHIA01000003">
    <property type="protein sequence ID" value="SUO92156.1"/>
    <property type="molecule type" value="Genomic_DNA"/>
</dbReference>
<reference evidence="6 7" key="1">
    <citation type="submission" date="2018-06" db="EMBL/GenBank/DDBJ databases">
        <authorList>
            <consortium name="Pathogen Informatics"/>
            <person name="Doyle S."/>
        </authorList>
    </citation>
    <scope>NUCLEOTIDE SEQUENCE [LARGE SCALE GENOMIC DNA]</scope>
    <source>
        <strain evidence="6 7">NCTC10717</strain>
    </source>
</reference>
<evidence type="ECO:0000256" key="4">
    <source>
        <dbReference type="ARBA" id="ARBA00023026"/>
    </source>
</evidence>
<dbReference type="Proteomes" id="UP000254575">
    <property type="component" value="Unassembled WGS sequence"/>
</dbReference>
<dbReference type="InterPro" id="IPR006914">
    <property type="entry name" value="VENN_dom"/>
</dbReference>
<keyword evidence="2" id="KW-0800">Toxin</keyword>
<keyword evidence="3" id="KW-1266">Target cell cytoplasm</keyword>
<dbReference type="AlphaFoldDB" id="A0A380MIT8"/>
<evidence type="ECO:0000259" key="5">
    <source>
        <dbReference type="Pfam" id="PF04829"/>
    </source>
</evidence>
<organism evidence="6 7">
    <name type="scientific">Suttonella indologenes</name>
    <dbReference type="NCBI Taxonomy" id="13276"/>
    <lineage>
        <taxon>Bacteria</taxon>
        <taxon>Pseudomonadati</taxon>
        <taxon>Pseudomonadota</taxon>
        <taxon>Gammaproteobacteria</taxon>
        <taxon>Cardiobacteriales</taxon>
        <taxon>Cardiobacteriaceae</taxon>
        <taxon>Suttonella</taxon>
    </lineage>
</organism>
<keyword evidence="7" id="KW-1185">Reference proteome</keyword>
<accession>A0A380MIT8</accession>
<name>A0A380MIT8_9GAMM</name>
<dbReference type="Pfam" id="PF04829">
    <property type="entry name" value="PT-VENN"/>
    <property type="match status" value="1"/>
</dbReference>
<sequence>MQRDISQEFSRTRGAVRQLINTKVEAAEQSGDKQQAAQLQKLGVALDMLASGLSTPNGNGLIGSIANTGAPLLTYQLGQIAKTKQAEGSTAHIGAHAALAALTAALGDNDPLAAALSAGGSEAAIPLIAQSLYGTQDPAKLSSAEKSQLADIAQLIGAGIGGIAGGGNTAVATAADAGRRAVEGNYLNVPEAQRRNALLEKYAWLDSRAQRAWYQSVGTEEEKAAIYEYLQIENLDRSRNVEFNKAYDNCRINADCEKFHYLHVTQRTLWNAPGIELFKEDMRNNNIDSNWEKYPDSKNAFHNFSEDGKSVARNADGTFVNTKYIHRNGQYEVIVDRNNNIVTLPSSAGTFNYYPESEGIGHIDYDVDPWMDFGSGNGDNTTYDSRKSNSEWYYRNFLGEFSFGPNVDAIKTFNSTDEKQGRDK</sequence>
<dbReference type="GO" id="GO:0090729">
    <property type="term" value="F:toxin activity"/>
    <property type="evidence" value="ECO:0007669"/>
    <property type="project" value="UniProtKB-KW"/>
</dbReference>
<evidence type="ECO:0000313" key="6">
    <source>
        <dbReference type="EMBL" id="SUO92156.1"/>
    </source>
</evidence>
<feature type="domain" description="VENN motif-containing" evidence="5">
    <location>
        <begin position="139"/>
        <end position="188"/>
    </location>
</feature>
<proteinExistence type="predicted"/>
<evidence type="ECO:0000256" key="2">
    <source>
        <dbReference type="ARBA" id="ARBA00022656"/>
    </source>
</evidence>
<evidence type="ECO:0000256" key="3">
    <source>
        <dbReference type="ARBA" id="ARBA00022913"/>
    </source>
</evidence>
<evidence type="ECO:0000313" key="7">
    <source>
        <dbReference type="Proteomes" id="UP000254575"/>
    </source>
</evidence>
<gene>
    <name evidence="6" type="ORF">NCTC10717_00405</name>
</gene>
<comment type="subcellular location">
    <subcellularLocation>
        <location evidence="1">Target cell</location>
        <location evidence="1">Target cell cytoplasm</location>
    </subcellularLocation>
</comment>
<evidence type="ECO:0000256" key="1">
    <source>
        <dbReference type="ARBA" id="ARBA00004219"/>
    </source>
</evidence>
<dbReference type="OrthoDB" id="10014321at2"/>
<protein>
    <submittedName>
        <fullName evidence="6">Possible hemagglutinin (DUF638)</fullName>
    </submittedName>
</protein>
<keyword evidence="4" id="KW-0843">Virulence</keyword>